<evidence type="ECO:0000313" key="2">
    <source>
        <dbReference type="Proteomes" id="UP000292927"/>
    </source>
</evidence>
<gene>
    <name evidence="1" type="ORF">EV209_2589</name>
</gene>
<sequence>MDEKTYRITLADGTVLDNLTMNGNNFISEEAVDASIFDGTCSPVIISDGTNEEIHENMDLVQVTTVNEKSWFVLRDIPQKELEQAKLKSDVEYIAMMCDVEL</sequence>
<protein>
    <submittedName>
        <fullName evidence="1">Uncharacterized protein</fullName>
    </submittedName>
</protein>
<reference evidence="1 2" key="1">
    <citation type="submission" date="2019-02" db="EMBL/GenBank/DDBJ databases">
        <title>Genomic Encyclopedia of Type Strains, Phase IV (KMG-IV): sequencing the most valuable type-strain genomes for metagenomic binning, comparative biology and taxonomic classification.</title>
        <authorList>
            <person name="Goeker M."/>
        </authorList>
    </citation>
    <scope>NUCLEOTIDE SEQUENCE [LARGE SCALE GENOMIC DNA]</scope>
    <source>
        <strain evidence="1 2">DSM 29486</strain>
    </source>
</reference>
<dbReference type="Proteomes" id="UP000292927">
    <property type="component" value="Unassembled WGS sequence"/>
</dbReference>
<dbReference type="RefSeq" id="WP_130435839.1">
    <property type="nucleotide sequence ID" value="NZ_SGXF01000005.1"/>
</dbReference>
<dbReference type="EMBL" id="SGXF01000005">
    <property type="protein sequence ID" value="RZS94219.1"/>
    <property type="molecule type" value="Genomic_DNA"/>
</dbReference>
<keyword evidence="2" id="KW-1185">Reference proteome</keyword>
<comment type="caution">
    <text evidence="1">The sequence shown here is derived from an EMBL/GenBank/DDBJ whole genome shotgun (WGS) entry which is preliminary data.</text>
</comment>
<proteinExistence type="predicted"/>
<dbReference type="AlphaFoldDB" id="A0A4V2F5W3"/>
<name>A0A4V2F5W3_9FIRM</name>
<accession>A0A4V2F5W3</accession>
<evidence type="ECO:0000313" key="1">
    <source>
        <dbReference type="EMBL" id="RZS94219.1"/>
    </source>
</evidence>
<dbReference type="OrthoDB" id="2051325at2"/>
<organism evidence="1 2">
    <name type="scientific">Cuneatibacter caecimuris</name>
    <dbReference type="NCBI Taxonomy" id="1796618"/>
    <lineage>
        <taxon>Bacteria</taxon>
        <taxon>Bacillati</taxon>
        <taxon>Bacillota</taxon>
        <taxon>Clostridia</taxon>
        <taxon>Lachnospirales</taxon>
        <taxon>Lachnospiraceae</taxon>
        <taxon>Cuneatibacter</taxon>
    </lineage>
</organism>